<keyword evidence="1" id="KW-0812">Transmembrane</keyword>
<feature type="transmembrane region" description="Helical" evidence="1">
    <location>
        <begin position="84"/>
        <end position="103"/>
    </location>
</feature>
<keyword evidence="1" id="KW-1133">Transmembrane helix</keyword>
<gene>
    <name evidence="2" type="ORF">EBQ10_08595</name>
</gene>
<evidence type="ECO:0000313" key="2">
    <source>
        <dbReference type="EMBL" id="AZR07337.1"/>
    </source>
</evidence>
<evidence type="ECO:0000256" key="1">
    <source>
        <dbReference type="SAM" id="Phobius"/>
    </source>
</evidence>
<dbReference type="AlphaFoldDB" id="A0A3S9QN37"/>
<name>A0A3S9QN37_9ACTO</name>
<proteinExistence type="predicted"/>
<accession>A0A3S9QN37</accession>
<protein>
    <submittedName>
        <fullName evidence="2">Uncharacterized protein</fullName>
    </submittedName>
</protein>
<dbReference type="RefSeq" id="WP_126920332.1">
    <property type="nucleotide sequence ID" value="NZ_CP033905.1"/>
</dbReference>
<sequence length="153" mass="15839">MYNSPYTHAAATAANTFVYYALPDVIRTPALRRLARLATVGAMTAVEVTSASPELAKLRDSLADGSASSAATGQTTDILSAPKIAIAAGLGVVALFVGVSVAAEKAIFRRGERKRASGDHFAHTKQALVISTLIGTVTAAIDKYDTPDANHPA</sequence>
<reference evidence="2 3" key="1">
    <citation type="submission" date="2018-11" db="EMBL/GenBank/DDBJ databases">
        <title>Multidrug-resistant genes are associated with an 42-kb island TGI1 carrying a complex class 1 integron in a Trueperella pyogenes.</title>
        <authorList>
            <person name="Dong W."/>
        </authorList>
    </citation>
    <scope>NUCLEOTIDE SEQUENCE [LARGE SCALE GENOMIC DNA]</scope>
    <source>
        <strain evidence="2 3">TP4</strain>
    </source>
</reference>
<dbReference type="Proteomes" id="UP000275951">
    <property type="component" value="Chromosome"/>
</dbReference>
<dbReference type="EMBL" id="CP033905">
    <property type="protein sequence ID" value="AZR07337.1"/>
    <property type="molecule type" value="Genomic_DNA"/>
</dbReference>
<organism evidence="2 3">
    <name type="scientific">Trueperella pyogenes</name>
    <dbReference type="NCBI Taxonomy" id="1661"/>
    <lineage>
        <taxon>Bacteria</taxon>
        <taxon>Bacillati</taxon>
        <taxon>Actinomycetota</taxon>
        <taxon>Actinomycetes</taxon>
        <taxon>Actinomycetales</taxon>
        <taxon>Actinomycetaceae</taxon>
        <taxon>Trueperella</taxon>
    </lineage>
</organism>
<evidence type="ECO:0000313" key="3">
    <source>
        <dbReference type="Proteomes" id="UP000275951"/>
    </source>
</evidence>
<keyword evidence="1" id="KW-0472">Membrane</keyword>